<dbReference type="EC" id="1.4.4.2" evidence="3"/>
<evidence type="ECO:0000256" key="1">
    <source>
        <dbReference type="ARBA" id="ARBA00023002"/>
    </source>
</evidence>
<proteinExistence type="predicted"/>
<dbReference type="GO" id="GO:0009116">
    <property type="term" value="P:nucleoside metabolic process"/>
    <property type="evidence" value="ECO:0007669"/>
    <property type="project" value="InterPro"/>
</dbReference>
<accession>A0A3E2B3G3</accession>
<dbReference type="PANTHER" id="PTHR42806">
    <property type="entry name" value="GLYCINE CLEAVAGE SYSTEM P-PROTEIN"/>
    <property type="match status" value="1"/>
</dbReference>
<evidence type="ECO:0000259" key="2">
    <source>
        <dbReference type="Pfam" id="PF02347"/>
    </source>
</evidence>
<dbReference type="Gene3D" id="3.90.1150.10">
    <property type="entry name" value="Aspartate Aminotransferase, domain 1"/>
    <property type="match status" value="1"/>
</dbReference>
<dbReference type="NCBIfam" id="NF001696">
    <property type="entry name" value="PRK00451.1"/>
    <property type="match status" value="1"/>
</dbReference>
<gene>
    <name evidence="3" type="ORF">DV520_06965</name>
</gene>
<dbReference type="GO" id="GO:0004375">
    <property type="term" value="F:glycine dehydrogenase (decarboxylating) activity"/>
    <property type="evidence" value="ECO:0007669"/>
    <property type="project" value="UniProtKB-EC"/>
</dbReference>
<dbReference type="Proteomes" id="UP000260649">
    <property type="component" value="Unassembled WGS sequence"/>
</dbReference>
<sequence>MPNSVPHIEEEMLRELGLSSVEELYRTVIPEDLLFQGTMDLPAPLLSEQALKRHVSRLLAKNTSTEDAISFLGAGCYKRYIPAVCDEIANRSEFLTAYCGDTYSDHGKMQAIFEYASMMAELLELDVVSYPTYDAGQAVSSSFRMALRLRPGRNEILVPAHMNPEIRSQAAAYCRPFGTLVPVENPFGVLDLADLQAKLSPRTAAVFLENPAYLGAFEPRAKEIMDLAHQAGAIGIVMPEVSSLGVVTPPSGYGADITCGDIQPLGIHMQYGSGCGGFIAMDNDPDYVNELPTYLYGISETQKDGQYGWGRALYYRCSHASRENAKEYFGTECGLWAIVAGAYLATMGPRGMQELGQRILSYAAYAIKRLSALPGVTANPAGGQVFQEFMVDFRATGKSVAEIHQALLARNIFGGVDLGKVFPAYAGYALYCVSDTTTAADIDTLCAALHDILGGTGA</sequence>
<name>A0A3E2B3G3_9FIRM</name>
<dbReference type="InterPro" id="IPR015424">
    <property type="entry name" value="PyrdxlP-dep_Trfase"/>
</dbReference>
<reference evidence="3 4" key="1">
    <citation type="submission" date="2018-07" db="EMBL/GenBank/DDBJ databases">
        <title>GABA Modulating Bacteria of the Human Gut Microbiota.</title>
        <authorList>
            <person name="Strandwitz P."/>
            <person name="Kim K.H."/>
            <person name="Terekhova D."/>
            <person name="Liu J.K."/>
            <person name="Sharma A."/>
            <person name="Levering J."/>
            <person name="Mcdonald D."/>
            <person name="Dietrich D."/>
            <person name="Ramadhar T.R."/>
            <person name="Lekbua A."/>
            <person name="Mroue N."/>
            <person name="Liston C."/>
            <person name="Stewart E.J."/>
            <person name="Dubin M.J."/>
            <person name="Zengler K."/>
            <person name="Knight R."/>
            <person name="Gilbert J.A."/>
            <person name="Clardy J."/>
            <person name="Lewis K."/>
        </authorList>
    </citation>
    <scope>NUCLEOTIDE SEQUENCE [LARGE SCALE GENOMIC DNA]</scope>
    <source>
        <strain evidence="3 4">KLE1738</strain>
    </source>
</reference>
<dbReference type="Gene3D" id="3.40.640.10">
    <property type="entry name" value="Type I PLP-dependent aspartate aminotransferase-like (Major domain)"/>
    <property type="match status" value="1"/>
</dbReference>
<evidence type="ECO:0000313" key="3">
    <source>
        <dbReference type="EMBL" id="RFT06572.1"/>
    </source>
</evidence>
<dbReference type="PANTHER" id="PTHR42806:SF1">
    <property type="entry name" value="GLYCINE DEHYDROGENASE (DECARBOXYLATING)"/>
    <property type="match status" value="1"/>
</dbReference>
<dbReference type="InterPro" id="IPR015422">
    <property type="entry name" value="PyrdxlP-dep_Trfase_small"/>
</dbReference>
<dbReference type="SUPFAM" id="SSF53383">
    <property type="entry name" value="PLP-dependent transferases"/>
    <property type="match status" value="1"/>
</dbReference>
<evidence type="ECO:0000313" key="4">
    <source>
        <dbReference type="Proteomes" id="UP000260649"/>
    </source>
</evidence>
<keyword evidence="4" id="KW-1185">Reference proteome</keyword>
<dbReference type="InterPro" id="IPR023010">
    <property type="entry name" value="GcvPA"/>
</dbReference>
<feature type="domain" description="Glycine cleavage system P-protein N-terminal" evidence="2">
    <location>
        <begin position="10"/>
        <end position="447"/>
    </location>
</feature>
<dbReference type="InterPro" id="IPR015421">
    <property type="entry name" value="PyrdxlP-dep_Trfase_major"/>
</dbReference>
<dbReference type="AlphaFoldDB" id="A0A3E2B3G3"/>
<keyword evidence="1 3" id="KW-0560">Oxidoreductase</keyword>
<dbReference type="OrthoDB" id="9771867at2"/>
<dbReference type="EMBL" id="QQRQ01000009">
    <property type="protein sequence ID" value="RFT06572.1"/>
    <property type="molecule type" value="Genomic_DNA"/>
</dbReference>
<dbReference type="InterPro" id="IPR049315">
    <property type="entry name" value="GDC-P_N"/>
</dbReference>
<comment type="caution">
    <text evidence="3">The sequence shown here is derived from an EMBL/GenBank/DDBJ whole genome shotgun (WGS) entry which is preliminary data.</text>
</comment>
<protein>
    <submittedName>
        <fullName evidence="3">Aminomethyl-transferring glycine dehydrogenase subunit GcvPA</fullName>
        <ecNumber evidence="3">1.4.4.2</ecNumber>
    </submittedName>
</protein>
<dbReference type="Pfam" id="PF02347">
    <property type="entry name" value="GDC-P"/>
    <property type="match status" value="1"/>
</dbReference>
<organism evidence="3 4">
    <name type="scientific">Evtepia gabavorous</name>
    <dbReference type="NCBI Taxonomy" id="2211183"/>
    <lineage>
        <taxon>Bacteria</taxon>
        <taxon>Bacillati</taxon>
        <taxon>Bacillota</taxon>
        <taxon>Clostridia</taxon>
        <taxon>Eubacteriales</taxon>
        <taxon>Evtepia</taxon>
    </lineage>
</organism>